<dbReference type="Proteomes" id="UP000054736">
    <property type="component" value="Unassembled WGS sequence"/>
</dbReference>
<dbReference type="Gene3D" id="3.40.50.300">
    <property type="entry name" value="P-loop containing nucleotide triphosphate hydrolases"/>
    <property type="match status" value="1"/>
</dbReference>
<dbReference type="NCBIfam" id="TIGR02686">
    <property type="entry name" value="relax_trwC"/>
    <property type="match status" value="1"/>
</dbReference>
<organism evidence="4 5">
    <name type="scientific">Legionella drozanskii LLAP-1</name>
    <dbReference type="NCBI Taxonomy" id="1212489"/>
    <lineage>
        <taxon>Bacteria</taxon>
        <taxon>Pseudomonadati</taxon>
        <taxon>Pseudomonadota</taxon>
        <taxon>Gammaproteobacteria</taxon>
        <taxon>Legionellales</taxon>
        <taxon>Legionellaceae</taxon>
        <taxon>Legionella</taxon>
    </lineage>
</organism>
<dbReference type="Pfam" id="PF13362">
    <property type="entry name" value="Toprim_3"/>
    <property type="match status" value="1"/>
</dbReference>
<dbReference type="InterPro" id="IPR034154">
    <property type="entry name" value="TOPRIM_DnaG/twinkle"/>
</dbReference>
<dbReference type="PATRIC" id="fig|1212489.4.peg.3160"/>
<evidence type="ECO:0000259" key="2">
    <source>
        <dbReference type="Pfam" id="PF13362"/>
    </source>
</evidence>
<dbReference type="InterPro" id="IPR006171">
    <property type="entry name" value="TOPRIM_dom"/>
</dbReference>
<comment type="caution">
    <text evidence="4">The sequence shown here is derived from an EMBL/GenBank/DDBJ whole genome shotgun (WGS) entry which is preliminary data.</text>
</comment>
<dbReference type="RefSeq" id="WP_058497260.1">
    <property type="nucleotide sequence ID" value="NZ_CAAAIU010000019.1"/>
</dbReference>
<dbReference type="InterPro" id="IPR027417">
    <property type="entry name" value="P-loop_NTPase"/>
</dbReference>
<accession>A0A0W0SLU4</accession>
<dbReference type="SUPFAM" id="SSF55464">
    <property type="entry name" value="Origin of replication-binding domain, RBD-like"/>
    <property type="match status" value="1"/>
</dbReference>
<dbReference type="OrthoDB" id="1634048at2"/>
<dbReference type="EMBL" id="LNXY01000032">
    <property type="protein sequence ID" value="KTC84386.1"/>
    <property type="molecule type" value="Genomic_DNA"/>
</dbReference>
<dbReference type="Pfam" id="PF13604">
    <property type="entry name" value="AAA_30"/>
    <property type="match status" value="1"/>
</dbReference>
<feature type="domain" description="Toprim" evidence="2">
    <location>
        <begin position="1779"/>
        <end position="1881"/>
    </location>
</feature>
<name>A0A0W0SLU4_9GAMM</name>
<dbReference type="SUPFAM" id="SSF52540">
    <property type="entry name" value="P-loop containing nucleoside triphosphate hydrolases"/>
    <property type="match status" value="2"/>
</dbReference>
<dbReference type="InterPro" id="IPR014059">
    <property type="entry name" value="TraI/TrwC_relax"/>
</dbReference>
<feature type="domain" description="TrwC relaxase" evidence="1">
    <location>
        <begin position="11"/>
        <end position="286"/>
    </location>
</feature>
<evidence type="ECO:0000259" key="3">
    <source>
        <dbReference type="Pfam" id="PF23639"/>
    </source>
</evidence>
<dbReference type="NCBIfam" id="NF041492">
    <property type="entry name" value="MobF"/>
    <property type="match status" value="1"/>
</dbReference>
<feature type="domain" description="DUF7146" evidence="3">
    <location>
        <begin position="1657"/>
        <end position="1768"/>
    </location>
</feature>
<dbReference type="InterPro" id="IPR014862">
    <property type="entry name" value="TrwC"/>
</dbReference>
<dbReference type="CDD" id="cd01029">
    <property type="entry name" value="TOPRIM_primases"/>
    <property type="match status" value="1"/>
</dbReference>
<sequence length="1976" mass="222063">MLSVVPLKSAKGAADYYAAAFNYYAGDAQALRWLGKGAERLGLTGVVEKEQMLALLEGKLPNGKVLQNKKGEHRPGFDMTFSAPKSVSILIGLGADPELEIFHDRAVEKAIQMIEKEFAQARVVIEGKVYFVNTKELIVAAFRQPSSRANDPNTHTHGVTMNITFTDEDGKARSLASDIHGNFGVIEQLQQHITYAGLLYRTELASSLKSARYTLCDIGKGLFEIVGMPEEVLKAFSTRRNDIESKMKEEGWEGSRLASKATLLTRELKEEHDINVLRADWQQRAEILGFNAHEFVKSHKAQERQYESLGFFASLKEKLFSRFYGKEDLVLLHAKEAVGVAIEIVAQQTSVFELRQLKEVALKHTLAGRTIIPIDTIDKTIQQTIHNKQLYEASDPITQQPMLTTPWALTMEMETLGRIEANKEVLLPIANQYAVTKAQKNHEAQSQFSLTLSQKNALMHVFTTTDRFNAIQGFAGTGKTTMLKLTALIASGKGFDIRGIAVTSAAVNELNAKAGIRSSVFPIVHQELLRAKANSLQKTIYILDEASMLSTIQGHELIKLIEQKGSRLFLVGDEGQLSSVKCGRIFGQAMQYNIRTTKMSDLIRYNQEAKGAVEDVIGGELYNSVQKLNEVRTLKTHNERIEEIARHWLSLSHAVREQTLVFAPTHTNRHEITHIIREGLKKEGTLVGNELILNTLKSKAMEEIQHHHVQYYQTGDVLRFNLNLLKSRIKTGDYLTVGEIKAKHKNNKTIPLINNEGKTLLLRLNELPQYKPTRAGLNRPIEFYEPTTLALCLNDKVLVTRNSNQSGMVNSSLASVKSLDENQLTLVFENDGNEKTFPLDATELKHIDHGYVLTNMKVQGKEKAYGIGLIESYNKFSATLRNYYVQISRAVSRMTLVTDDKTRLLKALEINDDSKKTALDYVSSNTVINHQERFKNHLYATNTVLKQKEHLEQEVWQKQALIKQYAAAKGLGKTAVASKLAFQIVTDSTLKKMARNELGTSETGIRQDALKFATLKLLNGLSSEEQEKILTVKAYLNSCQQTQKAWQSVHNGNSSFLQKTIAFDKACERNRLAHHIALHIEAYKPYLHHFSIGKLNRFGVSQHRIEKGEEHAIARLTRLSVHAEKYQVQNAVIAFFNESNHLLKEKLAVELKAQASAIHPHLIRLSEKSQKPIDELWRGINKSVKESEDKSFKASLNAKEKPLFDTIKAYKTLNSELAVHFASTLYRIEKGKEVPNAIEQQQAEIARLRNQIAAIASNDASFNKILHYFKIDPARLEKQSALHLRRETVLDFNSQSNFEKKKEAALLIASDVKGHYPFIKELRTDTKTLNTLIRIEARKGLLAELTPEHKSDYLKLIEYKVTSRQATSLWKSVFLEKEQGRVPSEQKLIKAQLFTAKRDALAFSIKNKVELKILIDEEKLDISKIKTQARAHEARLKNVAELNQTKEKLFHQLQTRAAEMNQFEARNWHKNWKAFNKSLWFLSNCPSLYEKAFEGKSASLFALTDLQKKLLKEHELTFSPIIENRASLDKLTNPIHQSHPKYYLDAAVITEALIAKPQESYRAIYGEPKKMTSKEMRYSGGLIVSLKGSKAGFWYDFSSGIGGNPIQALMREQGLSFQEALKEGAAIAGVSGISPASKSIGKPRQTNSVSESEEVQNKIRSAKSILKGGLPITGTLAERYLTEHRSIENPEKLNVHFWPKGALWLATDEDGKLYKKTNKIPALLIAAKNEKGEITGVQRVYLDEKTGGKNTFMEAAKLSKGKIEGSAGILQKGEKFGALYLVEGPETGASIAMANPKATVLVSFGVGNLKNLSPVIKKLHCSEIIIAADNDSSSKNSTLMETIKAQELLMKEGVSATVILPKPIAGRDKTDFNDVHKTQGIEAVKQQLLLMPNDQHLVKIANELAHEKSTIQSIYSDTYINLNNQNQKEYATINYNESRLITDNYVNKEHMKMLKPGFKDMEIQRDTKIKTLDLEI</sequence>
<dbReference type="SUPFAM" id="SSF57783">
    <property type="entry name" value="Zinc beta-ribbon"/>
    <property type="match status" value="1"/>
</dbReference>
<protein>
    <submittedName>
        <fullName evidence="4">TraI</fullName>
    </submittedName>
</protein>
<dbReference type="STRING" id="1212489.Ldro_2989"/>
<evidence type="ECO:0000313" key="4">
    <source>
        <dbReference type="EMBL" id="KTC84386.1"/>
    </source>
</evidence>
<gene>
    <name evidence="4" type="ORF">Ldro_2989</name>
</gene>
<dbReference type="Pfam" id="PF23639">
    <property type="entry name" value="DUF7146"/>
    <property type="match status" value="1"/>
</dbReference>
<evidence type="ECO:0000313" key="5">
    <source>
        <dbReference type="Proteomes" id="UP000054736"/>
    </source>
</evidence>
<reference evidence="4 5" key="1">
    <citation type="submission" date="2015-11" db="EMBL/GenBank/DDBJ databases">
        <title>Genomic analysis of 38 Legionella species identifies large and diverse effector repertoires.</title>
        <authorList>
            <person name="Burstein D."/>
            <person name="Amaro F."/>
            <person name="Zusman T."/>
            <person name="Lifshitz Z."/>
            <person name="Cohen O."/>
            <person name="Gilbert J.A."/>
            <person name="Pupko T."/>
            <person name="Shuman H.A."/>
            <person name="Segal G."/>
        </authorList>
    </citation>
    <scope>NUCLEOTIDE SEQUENCE [LARGE SCALE GENOMIC DNA]</scope>
    <source>
        <strain evidence="4 5">ATCC 700990</strain>
    </source>
</reference>
<proteinExistence type="predicted"/>
<evidence type="ECO:0000259" key="1">
    <source>
        <dbReference type="Pfam" id="PF08751"/>
    </source>
</evidence>
<dbReference type="InterPro" id="IPR055570">
    <property type="entry name" value="DUF7146"/>
</dbReference>
<dbReference type="Pfam" id="PF08751">
    <property type="entry name" value="TrwC"/>
    <property type="match status" value="1"/>
</dbReference>
<keyword evidence="5" id="KW-1185">Reference proteome</keyword>